<evidence type="ECO:0000313" key="3">
    <source>
        <dbReference type="Proteomes" id="UP000191672"/>
    </source>
</evidence>
<sequence length="84" mass="9072">GHHQKTPAYSPDAHGETSLKKPQIGEYPEERGYKDSRAGPAEQGHISASASTHPWTLLVIGVSTALSQPDLITEWANLADQPLE</sequence>
<dbReference type="EMBL" id="MDYN01000152">
    <property type="protein sequence ID" value="OQD75554.1"/>
    <property type="molecule type" value="Genomic_DNA"/>
</dbReference>
<protein>
    <submittedName>
        <fullName evidence="2">Uncharacterized protein</fullName>
    </submittedName>
</protein>
<accession>A0A1V6PEX6</accession>
<feature type="non-terminal residue" evidence="2">
    <location>
        <position position="1"/>
    </location>
</feature>
<reference evidence="3" key="1">
    <citation type="journal article" date="2017" name="Nat. Microbiol.">
        <title>Global analysis of biosynthetic gene clusters reveals vast potential of secondary metabolite production in Penicillium species.</title>
        <authorList>
            <person name="Nielsen J.C."/>
            <person name="Grijseels S."/>
            <person name="Prigent S."/>
            <person name="Ji B."/>
            <person name="Dainat J."/>
            <person name="Nielsen K.F."/>
            <person name="Frisvad J.C."/>
            <person name="Workman M."/>
            <person name="Nielsen J."/>
        </authorList>
    </citation>
    <scope>NUCLEOTIDE SEQUENCE [LARGE SCALE GENOMIC DNA]</scope>
    <source>
        <strain evidence="3">IBT 31811</strain>
    </source>
</reference>
<evidence type="ECO:0000256" key="1">
    <source>
        <dbReference type="SAM" id="MobiDB-lite"/>
    </source>
</evidence>
<proteinExistence type="predicted"/>
<gene>
    <name evidence="2" type="ORF">PENANT_c152G11231</name>
</gene>
<dbReference type="AlphaFoldDB" id="A0A1V6PEX6"/>
<evidence type="ECO:0000313" key="2">
    <source>
        <dbReference type="EMBL" id="OQD75554.1"/>
    </source>
</evidence>
<feature type="region of interest" description="Disordered" evidence="1">
    <location>
        <begin position="1"/>
        <end position="50"/>
    </location>
</feature>
<keyword evidence="3" id="KW-1185">Reference proteome</keyword>
<feature type="compositionally biased region" description="Basic and acidic residues" evidence="1">
    <location>
        <begin position="28"/>
        <end position="37"/>
    </location>
</feature>
<feature type="non-terminal residue" evidence="2">
    <location>
        <position position="84"/>
    </location>
</feature>
<organism evidence="2 3">
    <name type="scientific">Penicillium antarcticum</name>
    <dbReference type="NCBI Taxonomy" id="416450"/>
    <lineage>
        <taxon>Eukaryota</taxon>
        <taxon>Fungi</taxon>
        <taxon>Dikarya</taxon>
        <taxon>Ascomycota</taxon>
        <taxon>Pezizomycotina</taxon>
        <taxon>Eurotiomycetes</taxon>
        <taxon>Eurotiomycetidae</taxon>
        <taxon>Eurotiales</taxon>
        <taxon>Aspergillaceae</taxon>
        <taxon>Penicillium</taxon>
    </lineage>
</organism>
<name>A0A1V6PEX6_9EURO</name>
<dbReference type="Proteomes" id="UP000191672">
    <property type="component" value="Unassembled WGS sequence"/>
</dbReference>
<comment type="caution">
    <text evidence="2">The sequence shown here is derived from an EMBL/GenBank/DDBJ whole genome shotgun (WGS) entry which is preliminary data.</text>
</comment>